<feature type="transmembrane region" description="Helical" evidence="6">
    <location>
        <begin position="151"/>
        <end position="174"/>
    </location>
</feature>
<gene>
    <name evidence="7" type="ORF">ETAA1_01580</name>
</gene>
<dbReference type="Pfam" id="PF01594">
    <property type="entry name" value="AI-2E_transport"/>
    <property type="match status" value="1"/>
</dbReference>
<dbReference type="InterPro" id="IPR002549">
    <property type="entry name" value="AI-2E-like"/>
</dbReference>
<keyword evidence="3 6" id="KW-0812">Transmembrane</keyword>
<comment type="similarity">
    <text evidence="2">Belongs to the autoinducer-2 exporter (AI-2E) (TC 2.A.86) family.</text>
</comment>
<dbReference type="EMBL" id="CP036273">
    <property type="protein sequence ID" value="QDU18273.1"/>
    <property type="molecule type" value="Genomic_DNA"/>
</dbReference>
<evidence type="ECO:0000256" key="5">
    <source>
        <dbReference type="ARBA" id="ARBA00023136"/>
    </source>
</evidence>
<evidence type="ECO:0000256" key="1">
    <source>
        <dbReference type="ARBA" id="ARBA00004141"/>
    </source>
</evidence>
<dbReference type="GO" id="GO:0016020">
    <property type="term" value="C:membrane"/>
    <property type="evidence" value="ECO:0007669"/>
    <property type="project" value="UniProtKB-SubCell"/>
</dbReference>
<keyword evidence="5 6" id="KW-0472">Membrane</keyword>
<feature type="transmembrane region" description="Helical" evidence="6">
    <location>
        <begin position="237"/>
        <end position="259"/>
    </location>
</feature>
<feature type="transmembrane region" description="Helical" evidence="6">
    <location>
        <begin position="61"/>
        <end position="86"/>
    </location>
</feature>
<evidence type="ECO:0000256" key="3">
    <source>
        <dbReference type="ARBA" id="ARBA00022692"/>
    </source>
</evidence>
<evidence type="ECO:0000256" key="4">
    <source>
        <dbReference type="ARBA" id="ARBA00022989"/>
    </source>
</evidence>
<dbReference type="RefSeq" id="WP_145233433.1">
    <property type="nucleotide sequence ID" value="NZ_CP036273.1"/>
</dbReference>
<evidence type="ECO:0000313" key="7">
    <source>
        <dbReference type="EMBL" id="QDU18273.1"/>
    </source>
</evidence>
<protein>
    <submittedName>
        <fullName evidence="7">Putative inner membrane protein</fullName>
    </submittedName>
</protein>
<dbReference type="PANTHER" id="PTHR21716">
    <property type="entry name" value="TRANSMEMBRANE PROTEIN"/>
    <property type="match status" value="1"/>
</dbReference>
<dbReference type="KEGG" id="uli:ETAA1_01580"/>
<evidence type="ECO:0000313" key="8">
    <source>
        <dbReference type="Proteomes" id="UP000319576"/>
    </source>
</evidence>
<evidence type="ECO:0000256" key="6">
    <source>
        <dbReference type="SAM" id="Phobius"/>
    </source>
</evidence>
<organism evidence="7 8">
    <name type="scientific">Urbifossiella limnaea</name>
    <dbReference type="NCBI Taxonomy" id="2528023"/>
    <lineage>
        <taxon>Bacteria</taxon>
        <taxon>Pseudomonadati</taxon>
        <taxon>Planctomycetota</taxon>
        <taxon>Planctomycetia</taxon>
        <taxon>Gemmatales</taxon>
        <taxon>Gemmataceae</taxon>
        <taxon>Urbifossiella</taxon>
    </lineage>
</organism>
<reference evidence="7 8" key="1">
    <citation type="submission" date="2019-02" db="EMBL/GenBank/DDBJ databases">
        <title>Deep-cultivation of Planctomycetes and their phenomic and genomic characterization uncovers novel biology.</title>
        <authorList>
            <person name="Wiegand S."/>
            <person name="Jogler M."/>
            <person name="Boedeker C."/>
            <person name="Pinto D."/>
            <person name="Vollmers J."/>
            <person name="Rivas-Marin E."/>
            <person name="Kohn T."/>
            <person name="Peeters S.H."/>
            <person name="Heuer A."/>
            <person name="Rast P."/>
            <person name="Oberbeckmann S."/>
            <person name="Bunk B."/>
            <person name="Jeske O."/>
            <person name="Meyerdierks A."/>
            <person name="Storesund J.E."/>
            <person name="Kallscheuer N."/>
            <person name="Luecker S."/>
            <person name="Lage O.M."/>
            <person name="Pohl T."/>
            <person name="Merkel B.J."/>
            <person name="Hornburger P."/>
            <person name="Mueller R.-W."/>
            <person name="Bruemmer F."/>
            <person name="Labrenz M."/>
            <person name="Spormann A.M."/>
            <person name="Op den Camp H."/>
            <person name="Overmann J."/>
            <person name="Amann R."/>
            <person name="Jetten M.S.M."/>
            <person name="Mascher T."/>
            <person name="Medema M.H."/>
            <person name="Devos D.P."/>
            <person name="Kaster A.-K."/>
            <person name="Ovreas L."/>
            <person name="Rohde M."/>
            <person name="Galperin M.Y."/>
            <person name="Jogler C."/>
        </authorList>
    </citation>
    <scope>NUCLEOTIDE SEQUENCE [LARGE SCALE GENOMIC DNA]</scope>
    <source>
        <strain evidence="7 8">ETA_A1</strain>
    </source>
</reference>
<feature type="transmembrane region" description="Helical" evidence="6">
    <location>
        <begin position="208"/>
        <end position="231"/>
    </location>
</feature>
<feature type="transmembrane region" description="Helical" evidence="6">
    <location>
        <begin position="271"/>
        <end position="293"/>
    </location>
</feature>
<comment type="subcellular location">
    <subcellularLocation>
        <location evidence="1">Membrane</location>
        <topology evidence="1">Multi-pass membrane protein</topology>
    </subcellularLocation>
</comment>
<proteinExistence type="inferred from homology"/>
<dbReference type="PANTHER" id="PTHR21716:SF4">
    <property type="entry name" value="TRANSMEMBRANE PROTEIN 245"/>
    <property type="match status" value="1"/>
</dbReference>
<name>A0A517XL88_9BACT</name>
<sequence length="368" mass="38495">MPADTPAPADPTRPRVAALALLTLAGVAVCVLIAVPFLPALAWAVALAVMAYPLHRRLEAVIPYPGVAAGVTTTLVVAAVLVPVALVGGQLARETASAVTRAEVAVNSGRLDEMAETVPSGPWALDWVRNHVDVNDEARKLVGRLAGDAALFAQGTLGAALQGLVCVFVLYYALRDHRRLLAAVRDTLPMTRTESDYLFTRVDDTIHATVYATVVAALAQAVTGGLVFWWAGLPNVVVWATVMFVLGVLPVVGAVLVWLPAGVLLLMTDRVGPAAAVLGWGVLWSGPVGNWLYAYLAGGRMRLHAVPVLVAYVGGLAVFGVSGMVLGPVAVAVTLGLIDVWHRRLHPEERGELSPAAAPVPTARLATA</sequence>
<keyword evidence="4 6" id="KW-1133">Transmembrane helix</keyword>
<dbReference type="OrthoDB" id="106838at2"/>
<evidence type="ECO:0000256" key="2">
    <source>
        <dbReference type="ARBA" id="ARBA00009773"/>
    </source>
</evidence>
<dbReference type="Proteomes" id="UP000319576">
    <property type="component" value="Chromosome"/>
</dbReference>
<feature type="transmembrane region" description="Helical" evidence="6">
    <location>
        <begin position="16"/>
        <end position="49"/>
    </location>
</feature>
<dbReference type="AlphaFoldDB" id="A0A517XL88"/>
<keyword evidence="8" id="KW-1185">Reference proteome</keyword>
<accession>A0A517XL88</accession>
<feature type="transmembrane region" description="Helical" evidence="6">
    <location>
        <begin position="305"/>
        <end position="338"/>
    </location>
</feature>